<dbReference type="PROSITE" id="PS50234">
    <property type="entry name" value="VWFA"/>
    <property type="match status" value="1"/>
</dbReference>
<feature type="chain" id="PRO_5015663316" evidence="1">
    <location>
        <begin position="29"/>
        <end position="333"/>
    </location>
</feature>
<keyword evidence="1" id="KW-0732">Signal</keyword>
<dbReference type="OrthoDB" id="113098at2"/>
<dbReference type="SMART" id="SM00327">
    <property type="entry name" value="VWA"/>
    <property type="match status" value="1"/>
</dbReference>
<dbReference type="InterPro" id="IPR002035">
    <property type="entry name" value="VWF_A"/>
</dbReference>
<dbReference type="InterPro" id="IPR036465">
    <property type="entry name" value="vWFA_dom_sf"/>
</dbReference>
<evidence type="ECO:0000313" key="3">
    <source>
        <dbReference type="EMBL" id="SPF47298.1"/>
    </source>
</evidence>
<evidence type="ECO:0000259" key="2">
    <source>
        <dbReference type="PROSITE" id="PS50234"/>
    </source>
</evidence>
<dbReference type="NCBIfam" id="TIGR03436">
    <property type="entry name" value="acidobact_VWFA"/>
    <property type="match status" value="1"/>
</dbReference>
<reference evidence="4" key="1">
    <citation type="submission" date="2018-02" db="EMBL/GenBank/DDBJ databases">
        <authorList>
            <person name="Hausmann B."/>
        </authorList>
    </citation>
    <scope>NUCLEOTIDE SEQUENCE [LARGE SCALE GENOMIC DNA]</scope>
    <source>
        <strain evidence="4">Peat soil MAG SbA1</strain>
    </source>
</reference>
<feature type="domain" description="VWFA" evidence="2">
    <location>
        <begin position="112"/>
        <end position="289"/>
    </location>
</feature>
<dbReference type="InterPro" id="IPR017802">
    <property type="entry name" value="VWFA-rel_acidobac-type"/>
</dbReference>
<organism evidence="3 4">
    <name type="scientific">Candidatus Sulfotelmatobacter kueseliae</name>
    <dbReference type="NCBI Taxonomy" id="2042962"/>
    <lineage>
        <taxon>Bacteria</taxon>
        <taxon>Pseudomonadati</taxon>
        <taxon>Acidobacteriota</taxon>
        <taxon>Terriglobia</taxon>
        <taxon>Terriglobales</taxon>
        <taxon>Candidatus Korobacteraceae</taxon>
        <taxon>Candidatus Sulfotelmatobacter</taxon>
    </lineage>
</organism>
<name>A0A2U3L604_9BACT</name>
<protein>
    <submittedName>
        <fullName evidence="3">von Willebrand factor, type A</fullName>
    </submittedName>
</protein>
<gene>
    <name evidence="3" type="ORF">SBA1_730010</name>
</gene>
<sequence>MKYTNAYFRSVTLLLATAGLASQSPAQAVYSPGAPSLAAYITGPAAADNPDDQGAIITLHSRVNEVNVLFIATDKHGKFVRDLTQKDFTILDDHKPPQAILNFHRETDLPLHLGLLIDVSGSVNSRFDFEQGAATSFLQHTLRAGFDKAFILGFNSHSQLAQDFTDNVPLLSASVHKLRDGGGTALYDAVYHACKDKFLKDRSDHPLRKAIIVVSDGEDNQSEFTKAQAIEMAQRAEVIIYAISTDDSGLVLRGDRVLEQLAEATGGRAFFPFKMKDITHSYDAIEDELRSQYVVSYKPADFDADGRFRTIEISSLKKDLQVRARKGYFAPMQ</sequence>
<proteinExistence type="predicted"/>
<evidence type="ECO:0000313" key="4">
    <source>
        <dbReference type="Proteomes" id="UP000238701"/>
    </source>
</evidence>
<dbReference type="Proteomes" id="UP000238701">
    <property type="component" value="Unassembled WGS sequence"/>
</dbReference>
<dbReference type="Pfam" id="PF13519">
    <property type="entry name" value="VWA_2"/>
    <property type="match status" value="1"/>
</dbReference>
<feature type="signal peptide" evidence="1">
    <location>
        <begin position="1"/>
        <end position="28"/>
    </location>
</feature>
<dbReference type="SUPFAM" id="SSF53300">
    <property type="entry name" value="vWA-like"/>
    <property type="match status" value="1"/>
</dbReference>
<dbReference type="AlphaFoldDB" id="A0A2U3L604"/>
<evidence type="ECO:0000256" key="1">
    <source>
        <dbReference type="SAM" id="SignalP"/>
    </source>
</evidence>
<dbReference type="CDD" id="cd00198">
    <property type="entry name" value="vWFA"/>
    <property type="match status" value="1"/>
</dbReference>
<dbReference type="Gene3D" id="3.40.50.410">
    <property type="entry name" value="von Willebrand factor, type A domain"/>
    <property type="match status" value="1"/>
</dbReference>
<accession>A0A2U3L604</accession>
<dbReference type="EMBL" id="OMOD01000170">
    <property type="protein sequence ID" value="SPF47298.1"/>
    <property type="molecule type" value="Genomic_DNA"/>
</dbReference>